<accession>A0A9P5XJ60</accession>
<organism evidence="5 6">
    <name type="scientific">Macrolepiota fuliginosa MF-IS2</name>
    <dbReference type="NCBI Taxonomy" id="1400762"/>
    <lineage>
        <taxon>Eukaryota</taxon>
        <taxon>Fungi</taxon>
        <taxon>Dikarya</taxon>
        <taxon>Basidiomycota</taxon>
        <taxon>Agaricomycotina</taxon>
        <taxon>Agaricomycetes</taxon>
        <taxon>Agaricomycetidae</taxon>
        <taxon>Agaricales</taxon>
        <taxon>Agaricineae</taxon>
        <taxon>Agaricaceae</taxon>
        <taxon>Macrolepiota</taxon>
    </lineage>
</organism>
<feature type="region of interest" description="Disordered" evidence="1">
    <location>
        <begin position="2753"/>
        <end position="2772"/>
    </location>
</feature>
<dbReference type="SMART" id="SM01214">
    <property type="entry name" value="Fmp27_GFWDK"/>
    <property type="match status" value="1"/>
</dbReference>
<feature type="compositionally biased region" description="Basic residues" evidence="1">
    <location>
        <begin position="2753"/>
        <end position="2767"/>
    </location>
</feature>
<dbReference type="EMBL" id="MU151082">
    <property type="protein sequence ID" value="KAF9451680.1"/>
    <property type="molecule type" value="Genomic_DNA"/>
</dbReference>
<dbReference type="OrthoDB" id="1562405at2759"/>
<protein>
    <submittedName>
        <fullName evidence="5">Uncharacterized protein</fullName>
    </submittedName>
</protein>
<evidence type="ECO:0000313" key="5">
    <source>
        <dbReference type="EMBL" id="KAF9451680.1"/>
    </source>
</evidence>
<feature type="domain" description="FMP27/BLTP2/Hobbit GFWDK motif-containing RBG unit" evidence="2">
    <location>
        <begin position="1359"/>
        <end position="1511"/>
    </location>
</feature>
<dbReference type="PANTHER" id="PTHR15678">
    <property type="entry name" value="ANTIGEN MLAA-22-RELATED"/>
    <property type="match status" value="1"/>
</dbReference>
<feature type="region of interest" description="Disordered" evidence="1">
    <location>
        <begin position="2507"/>
        <end position="2622"/>
    </location>
</feature>
<evidence type="ECO:0000259" key="4">
    <source>
        <dbReference type="SMART" id="SM01216"/>
    </source>
</evidence>
<proteinExistence type="predicted"/>
<keyword evidence="6" id="KW-1185">Reference proteome</keyword>
<comment type="caution">
    <text evidence="5">The sequence shown here is derived from an EMBL/GenBank/DDBJ whole genome shotgun (WGS) entry which is preliminary data.</text>
</comment>
<gene>
    <name evidence="5" type="ORF">P691DRAFT_757138</name>
</gene>
<dbReference type="Proteomes" id="UP000807342">
    <property type="component" value="Unassembled WGS sequence"/>
</dbReference>
<name>A0A9P5XJ60_9AGAR</name>
<reference evidence="5" key="1">
    <citation type="submission" date="2020-11" db="EMBL/GenBank/DDBJ databases">
        <authorList>
            <consortium name="DOE Joint Genome Institute"/>
            <person name="Ahrendt S."/>
            <person name="Riley R."/>
            <person name="Andreopoulos W."/>
            <person name="Labutti K."/>
            <person name="Pangilinan J."/>
            <person name="Ruiz-Duenas F.J."/>
            <person name="Barrasa J.M."/>
            <person name="Sanchez-Garcia M."/>
            <person name="Camarero S."/>
            <person name="Miyauchi S."/>
            <person name="Serrano A."/>
            <person name="Linde D."/>
            <person name="Babiker R."/>
            <person name="Drula E."/>
            <person name="Ayuso-Fernandez I."/>
            <person name="Pacheco R."/>
            <person name="Padilla G."/>
            <person name="Ferreira P."/>
            <person name="Barriuso J."/>
            <person name="Kellner H."/>
            <person name="Castanera R."/>
            <person name="Alfaro M."/>
            <person name="Ramirez L."/>
            <person name="Pisabarro A.G."/>
            <person name="Kuo A."/>
            <person name="Tritt A."/>
            <person name="Lipzen A."/>
            <person name="He G."/>
            <person name="Yan M."/>
            <person name="Ng V."/>
            <person name="Cullen D."/>
            <person name="Martin F."/>
            <person name="Rosso M.-N."/>
            <person name="Henrissat B."/>
            <person name="Hibbett D."/>
            <person name="Martinez A.T."/>
            <person name="Grigoriev I.V."/>
        </authorList>
    </citation>
    <scope>NUCLEOTIDE SEQUENCE</scope>
    <source>
        <strain evidence="5">MF-IS2</strain>
    </source>
</reference>
<evidence type="ECO:0000256" key="1">
    <source>
        <dbReference type="SAM" id="MobiDB-lite"/>
    </source>
</evidence>
<evidence type="ECO:0000259" key="2">
    <source>
        <dbReference type="SMART" id="SM01214"/>
    </source>
</evidence>
<dbReference type="InterPro" id="IPR019441">
    <property type="entry name" value="FMP27/BLTP2/Hobbit_GFWDK_RBG"/>
</dbReference>
<feature type="compositionally biased region" description="Low complexity" evidence="1">
    <location>
        <begin position="2585"/>
        <end position="2594"/>
    </location>
</feature>
<feature type="domain" description="FMP27 WPPW motif-containing RBG unit" evidence="4">
    <location>
        <begin position="1748"/>
        <end position="2179"/>
    </location>
</feature>
<dbReference type="Pfam" id="PF10344">
    <property type="entry name" value="Hobbit"/>
    <property type="match status" value="1"/>
</dbReference>
<evidence type="ECO:0000313" key="6">
    <source>
        <dbReference type="Proteomes" id="UP000807342"/>
    </source>
</evidence>
<feature type="domain" description="FMP27 SW motif-containing RBG unit" evidence="3">
    <location>
        <begin position="1238"/>
        <end position="1341"/>
    </location>
</feature>
<dbReference type="InterPro" id="IPR019449">
    <property type="entry name" value="FMP27_WPPW_RBG"/>
</dbReference>
<evidence type="ECO:0000259" key="3">
    <source>
        <dbReference type="SMART" id="SM01215"/>
    </source>
</evidence>
<dbReference type="InterPro" id="IPR045167">
    <property type="entry name" value="Hobbit"/>
</dbReference>
<dbReference type="SMART" id="SM01215">
    <property type="entry name" value="Fmp27_SW"/>
    <property type="match status" value="1"/>
</dbReference>
<sequence>MTQWNISTLVHALRILFIGSPQTLWSQIFVWHIRIITISLLLRTYIIPWLFALTSKHIRVRSISLRSIKGLYFRSGRWVCRAERIGYVFGKVEGRRRLTVRFDGLKVEMEKEAEGVKPKTRPKHRRNLTLADLHPSPLAGHLWRLVTKVALQLEPWLRPLIRNAVVACLRVGIQWLPARTQTLSFELHLTVFTVAQVLGTQVVADEINVHAEVKLTQVESLLDCTAVETLPTPQAASWTFYGMATWKKKMSDGMRRALDRAWGRTHGTAMISFKLNDVAGTTPTKQGQSGYESNRTFLRLPGTIALDGKLNFYPQTATIDANSVMLALKVDEIAMKVDLLNDILRVIIPQEKATHSATNLSKEPLPMTPSSSKSSGEAEGIITPLPSITKRSRSSTIFSTGFLPISPATFSLEGRLLSPTASASPFLKAFSSSISPRGRIFAQPNRKLKDHEYKSLLSAINNVTIQVSSVSLSFSSSTSTSIFYKTAINGFRADFHPSTSTTDPLHSQWLGRTMKWEGVDAETYGLRLRFTTVVFERHKQNDVFPLVTLGSLDFQAVAFQWPSPWLTPSMFMKNDPNAPFVATSLNIGGVDLTDRLDDLRDLLERRVTKSKAVVTTPKKSLFAKLDSLQLPRCSIQVHCGVVCARMICENSDQQTSSTLEMRTNGFSFGTNASYDLPSDTTFQSLPSNHAHWMGLFSFSLDPVLIHVRSGWASVGFATDNEFLNDPAVLSIGAVEFNGRVDADTEEELGVYRVKGASISCDVHTIVDTFCVELWHAASVSATIQLLAMLPSLQPSDDAQVAPAKQLSLPSGITTSLSLARLIVVVTAPDINPKETDLSRGVGLKALVSLEFCAPNLKEISRPKDTKHLESRMLLGLSKERLADTIMASGGHVQSDVSVIARLSVSNMIVRNAVATQYESDDPFLAGRDDLTPTDQEFIRIENIGVDASLTVPVGEEPPHPTCQVTIDVPSIRGNFQLGSVYSALLALQTLQTLSKVRRPIQPRSQGPPPFKLSMECRIQTFNLLLDLPNQAVVSLLEDACFTWFSGQPVRTQFKSLVFWVPPPTNVNRWEHNIEQKWDELLTLHQWDIALPVEDHSKSIAAKGESLRLRIPHGYVLADLILDLAVVAKAVKHLVEIVGTGTFSGMPAPEAEGPKLCPNITFDIDNFCIEAIDDPLEAKLGAIWKIGLDAAKQRLEREEAFNAKVAAISAAGVNTNAEVVVEGDHDYRFSARSTVSIDDARRRLDEVHFLDWKFRLQNLKTAWSKQETLVLHRLYGPRAMSGKAPFNDSRIAVDTEAPPLFRVFITSLNLSISLPTFPLDKMPDFLYEQGQGLPKDTEFSLLVPLHINLSLNSFRITVRDFPIPLLHVQGDPGSISPAWIFDSDIVIAEEMGSELSTDWVECIILSANQGLHGAHPLFLHVPKTIMPVKSYACPNINVCTRSPTILSWGVSYNPVIQDIVKVIETLSPNPRDPSPPIGFWDKLRLIAHWKIKCSFQGEVRCYLKGSRDPAQISDDGAGFVLVWRGSTQLLIGYPNDQRELIQVTSNVMLIAIPRFGELTSDGILDLTHSSINPYRKICAELHSGVRYGISFVFERTCDDECPKCSGNIFQRQCRNFDFVPHHDVRLETKPDRPIFKGIDDSYRQFRSDFIHFSFSLAASTKTRNGIPNALHLTPKAFAHFWAWFSLFDSIPTLRVRVGSYFPPRMITPKFGRHIATIKYRIILTKLFVMHGYIDDSQETWTDGTTPWIGVKGMIDELRVDMHQRDQETKIRGIDPDTTKTTRHKPFYAAEVVLKGVVLQTVLAIFKESLKTEVSTAGSPHTSAYLKYSDLAQTPLTSSWYNIHDFVELDWASSSEPLLHYLPLATCPRFAYFKRNAAKMGNKRDNKFGIEPTHYCLLGEEPSAPQIQIELAASRIEELKQCSMEDPSYETSQSRNKMMTLLQDYIKFLTDVESDKTSDEPHANNYHLPSEIVLPEEWAEFDHVYQLHCPNLALDRTARDIMIQYYHCSRERKGFEYHLATRAVRFIRDRAKATQTSSNPVHEEQHRNPTNTAQLAASAIRRMLRGEGSKAAIEIDQQEDMGLQTDPLDGWSDGVTLRKAHCCFLLKPQVVLRDEESGDVCVVAAVQAKLQSFAIMDNANIDDPISGKIMTRSYTSLSGFQTFSPVRTTSPDHLRVPLEVLIDLRCENDGFERLVPQTDAIFHYDKFNRLRLRNDVTSEPMARSSLDTIPSVSHTHLQDQTDLIRIHIPQFTVSANDKHFQIISNVVTKLLLFSNATHKARLDKLETLLFTYDFTDLCEAADVVTSLQGRLRAALETERMIEYDPRHLPGEEDTKLGRLQLRAHIITLTEELNYLFDAINLAYNRTDERMDQKSALLVHASSSEMSWRMLNDDKGLLAKLVVQNSNFYWLSRQDSALVNDLSIGNLQAFDGSTEAIWTEILSKHDEPANHPLHKRNLFLLAHWIILPPVGGISIYEAFEVSLHPLKLQIDAKVGRRIMEYLWPDRRHRPQSIDDETASSESHESIHSPDIPSLRSPPIRTSLDSPRALHHLHPDSAAGLAPPGLRKLGPSRSFTDLRSTRNDHRSSHLSSSNSGPSWRSESPDMAGLNSPKGRAESNAVEEQGGDAAVMKTRSFQKTFIFVKIASMNLVLSIVKEGSFECHDVRIKTKDLVYRNQTSSFEALVNQFIPSNMNWKGWMKMVFHQPLIPVFPVAREILSKTKLIGSSKGAHDTQPEGSRGGKAAVIKRTLTFSLGKARSRSLHPSRTKKLAQRPDVPVYATQRLTTEPEALLSDEMGVIQTPHRRDI</sequence>
<feature type="region of interest" description="Disordered" evidence="1">
    <location>
        <begin position="356"/>
        <end position="380"/>
    </location>
</feature>
<dbReference type="InterPro" id="IPR019415">
    <property type="entry name" value="FMP27_SW_RBG"/>
</dbReference>
<dbReference type="SMART" id="SM01216">
    <property type="entry name" value="Fmp27_WPPW"/>
    <property type="match status" value="1"/>
</dbReference>
<dbReference type="PANTHER" id="PTHR15678:SF6">
    <property type="entry name" value="BRIDGE-LIKE LIPID TRANSFER PROTEIN FAMILY MEMBER 2"/>
    <property type="match status" value="1"/>
</dbReference>